<sequence length="47" mass="5254">MLNERKDENIINKEEILDFGISNDELNELFSLSVIVICEGGQEGDLG</sequence>
<reference evidence="1 2" key="1">
    <citation type="journal article" date="2012" name="J. Bacteriol.">
        <title>Complete Genome Sequence of the Thermophilic, Piezophilic, Heterotrophic Bacterium Marinitoga piezophila KA3.</title>
        <authorList>
            <person name="Lucas S."/>
            <person name="Han J."/>
            <person name="Lapidus A."/>
            <person name="Cheng J.F."/>
            <person name="Goodwin L.A."/>
            <person name="Pitluck S."/>
            <person name="Peters L."/>
            <person name="Mikhailova N."/>
            <person name="Teshima H."/>
            <person name="Detter J.C."/>
            <person name="Han C."/>
            <person name="Tapia R."/>
            <person name="Land M."/>
            <person name="Hauser L."/>
            <person name="Kyrpides N.C."/>
            <person name="Ivanova N."/>
            <person name="Pagani I."/>
            <person name="Vannier P."/>
            <person name="Oger P."/>
            <person name="Bartlett D.H."/>
            <person name="Noll K.M."/>
            <person name="Woyke T."/>
            <person name="Jebbar M."/>
        </authorList>
    </citation>
    <scope>NUCLEOTIDE SEQUENCE [LARGE SCALE GENOMIC DNA]</scope>
    <source>
        <strain evidence="2">DSM 14283 / JCM 11233 / KA3</strain>
    </source>
</reference>
<gene>
    <name evidence="1" type="ordered locus">Marpi_1508</name>
</gene>
<dbReference type="HOGENOM" id="CLU_3170010_0_0_0"/>
<dbReference type="STRING" id="443254.Marpi_1508"/>
<keyword evidence="2" id="KW-1185">Reference proteome</keyword>
<reference evidence="2" key="2">
    <citation type="submission" date="2012-01" db="EMBL/GenBank/DDBJ databases">
        <title>Complete sequence of chromosome of Marinitoga piezophila KA3.</title>
        <authorList>
            <person name="Lucas S."/>
            <person name="Han J."/>
            <person name="Lapidus A."/>
            <person name="Cheng J.-F."/>
            <person name="Goodwin L."/>
            <person name="Pitluck S."/>
            <person name="Peters L."/>
            <person name="Mikhailova N."/>
            <person name="Teshima H."/>
            <person name="Detter J.C."/>
            <person name="Han C."/>
            <person name="Tapia R."/>
            <person name="Land M."/>
            <person name="Hauser L."/>
            <person name="Kyrpides N."/>
            <person name="Ivanova N."/>
            <person name="Pagani I."/>
            <person name="Jebbar M."/>
            <person name="Vannier P."/>
            <person name="Oger P."/>
            <person name="Cario A."/>
            <person name="Bartlett D."/>
            <person name="Noll K.M."/>
            <person name="Woyke T."/>
        </authorList>
    </citation>
    <scope>NUCLEOTIDE SEQUENCE [LARGE SCALE GENOMIC DNA]</scope>
    <source>
        <strain evidence="2">DSM 14283 / JCM 11233 / KA3</strain>
    </source>
</reference>
<evidence type="ECO:0000313" key="2">
    <source>
        <dbReference type="Proteomes" id="UP000007161"/>
    </source>
</evidence>
<proteinExistence type="predicted"/>
<name>H2J488_MARPK</name>
<dbReference type="Proteomes" id="UP000007161">
    <property type="component" value="Chromosome"/>
</dbReference>
<protein>
    <submittedName>
        <fullName evidence="1">Uncharacterized protein</fullName>
    </submittedName>
</protein>
<dbReference type="EMBL" id="CP003257">
    <property type="protein sequence ID" value="AEX85903.1"/>
    <property type="molecule type" value="Genomic_DNA"/>
</dbReference>
<accession>H2J488</accession>
<dbReference type="KEGG" id="mpz:Marpi_1508"/>
<organism evidence="1 2">
    <name type="scientific">Marinitoga piezophila (strain DSM 14283 / JCM 11233 / KA3)</name>
    <dbReference type="NCBI Taxonomy" id="443254"/>
    <lineage>
        <taxon>Bacteria</taxon>
        <taxon>Thermotogati</taxon>
        <taxon>Thermotogota</taxon>
        <taxon>Thermotogae</taxon>
        <taxon>Petrotogales</taxon>
        <taxon>Petrotogaceae</taxon>
        <taxon>Marinitoga</taxon>
    </lineage>
</organism>
<dbReference type="AlphaFoldDB" id="H2J488"/>
<evidence type="ECO:0000313" key="1">
    <source>
        <dbReference type="EMBL" id="AEX85903.1"/>
    </source>
</evidence>
<dbReference type="RefSeq" id="WP_014296974.1">
    <property type="nucleotide sequence ID" value="NC_016751.1"/>
</dbReference>